<protein>
    <submittedName>
        <fullName evidence="2">Unannotated protein</fullName>
    </submittedName>
</protein>
<reference evidence="2" key="1">
    <citation type="submission" date="2020-05" db="EMBL/GenBank/DDBJ databases">
        <authorList>
            <person name="Chiriac C."/>
            <person name="Salcher M."/>
            <person name="Ghai R."/>
            <person name="Kavagutti S V."/>
        </authorList>
    </citation>
    <scope>NUCLEOTIDE SEQUENCE</scope>
</reference>
<dbReference type="AlphaFoldDB" id="A0A6J6DZL3"/>
<gene>
    <name evidence="2" type="ORF">UFOPK1495_01856</name>
    <name evidence="3" type="ORF">UFOPK1711_01128</name>
</gene>
<evidence type="ECO:0000313" key="2">
    <source>
        <dbReference type="EMBL" id="CAB4567443.1"/>
    </source>
</evidence>
<accession>A0A6J6DZL3</accession>
<dbReference type="EMBL" id="CAEZSU010000281">
    <property type="protein sequence ID" value="CAB4567443.1"/>
    <property type="molecule type" value="Genomic_DNA"/>
</dbReference>
<proteinExistence type="predicted"/>
<sequence>MFALRAPVPDPRIWPRIAHFRSGERLAVLFGPRTGPSRARFLPAPHTEEPSPGWTR</sequence>
<name>A0A6J6DZL3_9ZZZZ</name>
<evidence type="ECO:0000313" key="3">
    <source>
        <dbReference type="EMBL" id="CAB4580263.1"/>
    </source>
</evidence>
<feature type="region of interest" description="Disordered" evidence="1">
    <location>
        <begin position="34"/>
        <end position="56"/>
    </location>
</feature>
<organism evidence="2">
    <name type="scientific">freshwater metagenome</name>
    <dbReference type="NCBI Taxonomy" id="449393"/>
    <lineage>
        <taxon>unclassified sequences</taxon>
        <taxon>metagenomes</taxon>
        <taxon>ecological metagenomes</taxon>
    </lineage>
</organism>
<evidence type="ECO:0000256" key="1">
    <source>
        <dbReference type="SAM" id="MobiDB-lite"/>
    </source>
</evidence>
<dbReference type="EMBL" id="CAEZTR010000065">
    <property type="protein sequence ID" value="CAB4580263.1"/>
    <property type="molecule type" value="Genomic_DNA"/>
</dbReference>